<dbReference type="EMBL" id="OR769223">
    <property type="protein sequence ID" value="WQJ53268.1"/>
    <property type="molecule type" value="Genomic_DNA"/>
</dbReference>
<evidence type="ECO:0000313" key="2">
    <source>
        <dbReference type="Proteomes" id="UP001358193"/>
    </source>
</evidence>
<reference evidence="1 2" key="1">
    <citation type="submission" date="2023-11" db="EMBL/GenBank/DDBJ databases">
        <authorList>
            <person name="Cook R."/>
            <person name="Crisci M."/>
            <person name="Pye H."/>
            <person name="Adriaenssens E."/>
            <person name="Santini J."/>
        </authorList>
    </citation>
    <scope>NUCLEOTIDE SEQUENCE [LARGE SCALE GENOMIC DNA]</scope>
    <source>
        <strain evidence="1">Lak_Megaphage_Sonny</strain>
    </source>
</reference>
<accession>A0ABZ0Z246</accession>
<evidence type="ECO:0000313" key="1">
    <source>
        <dbReference type="EMBL" id="WQJ53268.1"/>
    </source>
</evidence>
<sequence>MDKNQLYESIMKNVSREVKKALNKEFKCDTKSVYFDIECK</sequence>
<protein>
    <submittedName>
        <fullName evidence="1">Uncharacterized protein</fullName>
    </submittedName>
</protein>
<organism evidence="1 2">
    <name type="scientific">phage Lak_Megaphage_Sonny</name>
    <dbReference type="NCBI Taxonomy" id="3109229"/>
    <lineage>
        <taxon>Viruses</taxon>
        <taxon>Duplodnaviria</taxon>
        <taxon>Heunggongvirae</taxon>
        <taxon>Uroviricota</taxon>
        <taxon>Caudoviricetes</taxon>
        <taxon>Caudoviricetes code 15 clade</taxon>
    </lineage>
</organism>
<dbReference type="Proteomes" id="UP001358193">
    <property type="component" value="Segment"/>
</dbReference>
<keyword evidence="2" id="KW-1185">Reference proteome</keyword>
<proteinExistence type="predicted"/>
<name>A0ABZ0Z246_9CAUD</name>